<sequence length="381" mass="42318">MDLKGFYCFMILLIVSFSDASRLSKTPVKSIKSEDGDVIDCVHISRQPAFDNPLLRNHVIQTRPKFSLEGLPANKLSNSKNLPIAQLWQLSGSCPEETIPIRRTKEVDVLTASSIHRNLHSTVARHPKQIRQEGRPKLQLAAALVEGEYYGAKATINIWGPLVQQSNELTTSLLSISRGSSLSNLSDIEVGWQVNPSLYNDNRTRLFTFWWNRFKGCYDLLCSGFIQITNKIALGGAISPLSIYHGDQFDIDVFVLKDASQDVWWLQVGKETLGYWPTSLLPNLANSASTILWGGIVFDSESDGQHTTTQMGSGHPPEEGFEGASYMKNLQVVVESDYLSPLSNPVAIAQQPNCYNITLGKSSYWGDYIFYGGPGRNPNCP</sequence>
<dbReference type="Pfam" id="PF03080">
    <property type="entry name" value="Neprosin"/>
    <property type="match status" value="1"/>
</dbReference>
<dbReference type="PROSITE" id="PS52045">
    <property type="entry name" value="NEPROSIN_PEP_CD"/>
    <property type="match status" value="1"/>
</dbReference>
<keyword evidence="3" id="KW-1185">Reference proteome</keyword>
<dbReference type="InterPro" id="IPR025521">
    <property type="entry name" value="Neprosin_propep"/>
</dbReference>
<dbReference type="Gene3D" id="3.90.1320.10">
    <property type="entry name" value="Outer-capsid protein sigma 3, large lobe"/>
    <property type="match status" value="1"/>
</dbReference>
<dbReference type="OrthoDB" id="1858978at2759"/>
<evidence type="ECO:0000256" key="1">
    <source>
        <dbReference type="SAM" id="SignalP"/>
    </source>
</evidence>
<proteinExistence type="predicted"/>
<gene>
    <name evidence="4" type="primary">LOC113724111</name>
</gene>
<feature type="chain" id="PRO_5045194331" evidence="1">
    <location>
        <begin position="21"/>
        <end position="381"/>
    </location>
</feature>
<feature type="signal peptide" evidence="1">
    <location>
        <begin position="1"/>
        <end position="20"/>
    </location>
</feature>
<dbReference type="GeneID" id="113724111"/>
<accession>A0A6P6VLM1</accession>
<organism evidence="3 4">
    <name type="scientific">Coffea arabica</name>
    <name type="common">Arabian coffee</name>
    <dbReference type="NCBI Taxonomy" id="13443"/>
    <lineage>
        <taxon>Eukaryota</taxon>
        <taxon>Viridiplantae</taxon>
        <taxon>Streptophyta</taxon>
        <taxon>Embryophyta</taxon>
        <taxon>Tracheophyta</taxon>
        <taxon>Spermatophyta</taxon>
        <taxon>Magnoliopsida</taxon>
        <taxon>eudicotyledons</taxon>
        <taxon>Gunneridae</taxon>
        <taxon>Pentapetalae</taxon>
        <taxon>asterids</taxon>
        <taxon>lamiids</taxon>
        <taxon>Gentianales</taxon>
        <taxon>Rubiaceae</taxon>
        <taxon>Ixoroideae</taxon>
        <taxon>Gardenieae complex</taxon>
        <taxon>Bertiereae - Coffeeae clade</taxon>
        <taxon>Coffeeae</taxon>
        <taxon>Coffea</taxon>
    </lineage>
</organism>
<evidence type="ECO:0000313" key="4">
    <source>
        <dbReference type="RefSeq" id="XP_027102852.2"/>
    </source>
</evidence>
<dbReference type="PANTHER" id="PTHR31589">
    <property type="entry name" value="PROTEIN, PUTATIVE (DUF239)-RELATED-RELATED"/>
    <property type="match status" value="1"/>
</dbReference>
<protein>
    <submittedName>
        <fullName evidence="4">Protein neprosin-like</fullName>
    </submittedName>
</protein>
<dbReference type="InterPro" id="IPR053168">
    <property type="entry name" value="Glutamic_endopeptidase"/>
</dbReference>
<name>A0A6P6VLM1_COFAR</name>
<dbReference type="Pfam" id="PF14365">
    <property type="entry name" value="Neprosin_AP"/>
    <property type="match status" value="1"/>
</dbReference>
<dbReference type="RefSeq" id="XP_027102852.2">
    <property type="nucleotide sequence ID" value="XM_027247051.2"/>
</dbReference>
<reference evidence="4" key="2">
    <citation type="submission" date="2025-08" db="UniProtKB">
        <authorList>
            <consortium name="RefSeq"/>
        </authorList>
    </citation>
    <scope>IDENTIFICATION</scope>
    <source>
        <tissue evidence="4">Leaves</tissue>
    </source>
</reference>
<dbReference type="Proteomes" id="UP001652660">
    <property type="component" value="Chromosome 2e"/>
</dbReference>
<dbReference type="InterPro" id="IPR004314">
    <property type="entry name" value="Neprosin"/>
</dbReference>
<dbReference type="PANTHER" id="PTHR31589:SF220">
    <property type="entry name" value="NEPROSIN DOMAIN-CONTAINING PROTEIN"/>
    <property type="match status" value="1"/>
</dbReference>
<feature type="domain" description="Neprosin PEP catalytic" evidence="2">
    <location>
        <begin position="114"/>
        <end position="381"/>
    </location>
</feature>
<keyword evidence="1" id="KW-0732">Signal</keyword>
<reference evidence="3" key="1">
    <citation type="journal article" date="2025" name="Foods">
        <title>Unveiling the Microbial Signatures of Arabica Coffee Cherries: Insights into Ripeness Specific Diversity, Functional Traits, and Implications for Quality and Safety.</title>
        <authorList>
            <consortium name="RefSeq"/>
            <person name="Tenea G.N."/>
            <person name="Cifuentes V."/>
            <person name="Reyes P."/>
            <person name="Cevallos-Vallejos M."/>
        </authorList>
    </citation>
    <scope>NUCLEOTIDE SEQUENCE [LARGE SCALE GENOMIC DNA]</scope>
</reference>
<evidence type="ECO:0000259" key="2">
    <source>
        <dbReference type="PROSITE" id="PS52045"/>
    </source>
</evidence>
<evidence type="ECO:0000313" key="3">
    <source>
        <dbReference type="Proteomes" id="UP001652660"/>
    </source>
</evidence>